<dbReference type="SMART" id="SM00131">
    <property type="entry name" value="KU"/>
    <property type="match status" value="2"/>
</dbReference>
<dbReference type="OrthoDB" id="4473401at2759"/>
<evidence type="ECO:0000313" key="10">
    <source>
        <dbReference type="Proteomes" id="UP000308267"/>
    </source>
</evidence>
<evidence type="ECO:0000313" key="9">
    <source>
        <dbReference type="EMBL" id="TGZ69503.1"/>
    </source>
</evidence>
<dbReference type="STRING" id="147828.A0A4S2M005"/>
<name>A0A4S2M005_OPIFE</name>
<dbReference type="CDD" id="cd22593">
    <property type="entry name" value="Kunitz_conkunitzin"/>
    <property type="match status" value="1"/>
</dbReference>
<feature type="compositionally biased region" description="Basic and acidic residues" evidence="6">
    <location>
        <begin position="87"/>
        <end position="99"/>
    </location>
</feature>
<dbReference type="GO" id="GO:0004867">
    <property type="term" value="F:serine-type endopeptidase inhibitor activity"/>
    <property type="evidence" value="ECO:0007669"/>
    <property type="project" value="UniProtKB-KW"/>
</dbReference>
<dbReference type="Pfam" id="PF00014">
    <property type="entry name" value="Kunitz_BPTI"/>
    <property type="match status" value="2"/>
</dbReference>
<gene>
    <name evidence="9" type="ORF">CRM22_003709</name>
</gene>
<keyword evidence="4" id="KW-0722">Serine protease inhibitor</keyword>
<feature type="region of interest" description="Disordered" evidence="6">
    <location>
        <begin position="87"/>
        <end position="106"/>
    </location>
</feature>
<dbReference type="InterPro" id="IPR050098">
    <property type="entry name" value="TFPI/VKTCI-like"/>
</dbReference>
<feature type="signal peptide" evidence="7">
    <location>
        <begin position="1"/>
        <end position="19"/>
    </location>
</feature>
<feature type="domain" description="BPTI/Kunitz inhibitor" evidence="8">
    <location>
        <begin position="32"/>
        <end position="80"/>
    </location>
</feature>
<dbReference type="AlphaFoldDB" id="A0A4S2M005"/>
<proteinExistence type="predicted"/>
<keyword evidence="10" id="KW-1185">Reference proteome</keyword>
<dbReference type="PROSITE" id="PS50279">
    <property type="entry name" value="BPTI_KUNITZ_2"/>
    <property type="match status" value="2"/>
</dbReference>
<evidence type="ECO:0000256" key="3">
    <source>
        <dbReference type="ARBA" id="ARBA00022690"/>
    </source>
</evidence>
<comment type="subcellular location">
    <subcellularLocation>
        <location evidence="1">Secreted</location>
    </subcellularLocation>
</comment>
<sequence length="160" mass="17598">MQPITFVTVLFFAYAHARANLQKPGSQKVDPCSLPIESGPGRALLPMYAFDGRTCVPFSYGGLGGNANRFSTEEECLRACLGQVRDRQQPARPRPEQPRLSDVPDGCSLPMDRGIGRAAIPMFAFDGKNCVPLMYGGSGGNANRFFRKEDCENQCKRAQY</sequence>
<keyword evidence="2" id="KW-0964">Secreted</keyword>
<dbReference type="Proteomes" id="UP000308267">
    <property type="component" value="Unassembled WGS sequence"/>
</dbReference>
<evidence type="ECO:0000259" key="8">
    <source>
        <dbReference type="PROSITE" id="PS50279"/>
    </source>
</evidence>
<feature type="domain" description="BPTI/Kunitz inhibitor" evidence="8">
    <location>
        <begin position="107"/>
        <end position="155"/>
    </location>
</feature>
<organism evidence="9 10">
    <name type="scientific">Opisthorchis felineus</name>
    <dbReference type="NCBI Taxonomy" id="147828"/>
    <lineage>
        <taxon>Eukaryota</taxon>
        <taxon>Metazoa</taxon>
        <taxon>Spiralia</taxon>
        <taxon>Lophotrochozoa</taxon>
        <taxon>Platyhelminthes</taxon>
        <taxon>Trematoda</taxon>
        <taxon>Digenea</taxon>
        <taxon>Opisthorchiida</taxon>
        <taxon>Opisthorchiata</taxon>
        <taxon>Opisthorchiidae</taxon>
        <taxon>Opisthorchis</taxon>
    </lineage>
</organism>
<evidence type="ECO:0000256" key="7">
    <source>
        <dbReference type="SAM" id="SignalP"/>
    </source>
</evidence>
<dbReference type="PANTHER" id="PTHR10083:SF381">
    <property type="entry name" value="BPTI_KUNITZ INHIBITOR DOMAIN-CONTAINING PROTEIN"/>
    <property type="match status" value="1"/>
</dbReference>
<evidence type="ECO:0000256" key="1">
    <source>
        <dbReference type="ARBA" id="ARBA00004613"/>
    </source>
</evidence>
<evidence type="ECO:0000256" key="2">
    <source>
        <dbReference type="ARBA" id="ARBA00022525"/>
    </source>
</evidence>
<keyword evidence="3" id="KW-0646">Protease inhibitor</keyword>
<feature type="chain" id="PRO_5020329189" description="BPTI/Kunitz inhibitor domain-containing protein" evidence="7">
    <location>
        <begin position="20"/>
        <end position="160"/>
    </location>
</feature>
<dbReference type="CDD" id="cd00109">
    <property type="entry name" value="Kunitz-type"/>
    <property type="match status" value="1"/>
</dbReference>
<evidence type="ECO:0000256" key="6">
    <source>
        <dbReference type="SAM" id="MobiDB-lite"/>
    </source>
</evidence>
<keyword evidence="7" id="KW-0732">Signal</keyword>
<dbReference type="SUPFAM" id="SSF57362">
    <property type="entry name" value="BPTI-like"/>
    <property type="match status" value="2"/>
</dbReference>
<evidence type="ECO:0000256" key="5">
    <source>
        <dbReference type="ARBA" id="ARBA00023157"/>
    </source>
</evidence>
<evidence type="ECO:0000256" key="4">
    <source>
        <dbReference type="ARBA" id="ARBA00022900"/>
    </source>
</evidence>
<dbReference type="Gene3D" id="4.10.410.10">
    <property type="entry name" value="Pancreatic trypsin inhibitor Kunitz domain"/>
    <property type="match status" value="2"/>
</dbReference>
<reference evidence="9 10" key="1">
    <citation type="journal article" date="2019" name="BMC Genomics">
        <title>New insights from Opisthorchis felineus genome: update on genomics of the epidemiologically important liver flukes.</title>
        <authorList>
            <person name="Ershov N.I."/>
            <person name="Mordvinov V.A."/>
            <person name="Prokhortchouk E.B."/>
            <person name="Pakharukova M.Y."/>
            <person name="Gunbin K.V."/>
            <person name="Ustyantsev K."/>
            <person name="Genaev M.A."/>
            <person name="Blinov A.G."/>
            <person name="Mazur A."/>
            <person name="Boulygina E."/>
            <person name="Tsygankova S."/>
            <person name="Khrameeva E."/>
            <person name="Chekanov N."/>
            <person name="Fan G."/>
            <person name="Xiao A."/>
            <person name="Zhang H."/>
            <person name="Xu X."/>
            <person name="Yang H."/>
            <person name="Solovyev V."/>
            <person name="Lee S.M."/>
            <person name="Liu X."/>
            <person name="Afonnikov D.A."/>
            <person name="Skryabin K.G."/>
        </authorList>
    </citation>
    <scope>NUCLEOTIDE SEQUENCE [LARGE SCALE GENOMIC DNA]</scope>
    <source>
        <strain evidence="9">AK-0245</strain>
        <tissue evidence="9">Whole organism</tissue>
    </source>
</reference>
<dbReference type="PRINTS" id="PR00759">
    <property type="entry name" value="BASICPTASE"/>
</dbReference>
<protein>
    <recommendedName>
        <fullName evidence="8">BPTI/Kunitz inhibitor domain-containing protein</fullName>
    </recommendedName>
</protein>
<dbReference type="PANTHER" id="PTHR10083">
    <property type="entry name" value="KUNITZ-TYPE PROTEASE INHIBITOR-RELATED"/>
    <property type="match status" value="1"/>
</dbReference>
<comment type="caution">
    <text evidence="9">The sequence shown here is derived from an EMBL/GenBank/DDBJ whole genome shotgun (WGS) entry which is preliminary data.</text>
</comment>
<accession>A0A4S2M005</accession>
<dbReference type="InterPro" id="IPR036880">
    <property type="entry name" value="Kunitz_BPTI_sf"/>
</dbReference>
<keyword evidence="5" id="KW-1015">Disulfide bond</keyword>
<dbReference type="InterPro" id="IPR002223">
    <property type="entry name" value="Kunitz_BPTI"/>
</dbReference>
<dbReference type="EMBL" id="SJOL01005999">
    <property type="protein sequence ID" value="TGZ69503.1"/>
    <property type="molecule type" value="Genomic_DNA"/>
</dbReference>
<dbReference type="GO" id="GO:0005615">
    <property type="term" value="C:extracellular space"/>
    <property type="evidence" value="ECO:0007669"/>
    <property type="project" value="TreeGrafter"/>
</dbReference>